<accession>A0A9W7AT51</accession>
<name>A0A9W7AT51_9STRA</name>
<feature type="chain" id="PRO_5040787740" description="ASCH domain-containing protein" evidence="2">
    <location>
        <begin position="24"/>
        <end position="561"/>
    </location>
</feature>
<gene>
    <name evidence="4" type="ORF">TL16_g06989</name>
</gene>
<feature type="compositionally biased region" description="Polar residues" evidence="1">
    <location>
        <begin position="190"/>
        <end position="202"/>
    </location>
</feature>
<dbReference type="SMART" id="SM01022">
    <property type="entry name" value="ASCH"/>
    <property type="match status" value="1"/>
</dbReference>
<feature type="signal peptide" evidence="2">
    <location>
        <begin position="1"/>
        <end position="23"/>
    </location>
</feature>
<evidence type="ECO:0000256" key="1">
    <source>
        <dbReference type="SAM" id="MobiDB-lite"/>
    </source>
</evidence>
<dbReference type="SUPFAM" id="SSF88697">
    <property type="entry name" value="PUA domain-like"/>
    <property type="match status" value="1"/>
</dbReference>
<evidence type="ECO:0000256" key="2">
    <source>
        <dbReference type="SAM" id="SignalP"/>
    </source>
</evidence>
<dbReference type="Gene3D" id="2.30.130.30">
    <property type="entry name" value="Hypothetical protein"/>
    <property type="match status" value="1"/>
</dbReference>
<reference evidence="5" key="1">
    <citation type="journal article" date="2023" name="Commun. Biol.">
        <title>Genome analysis of Parmales, the sister group of diatoms, reveals the evolutionary specialization of diatoms from phago-mixotrophs to photoautotrophs.</title>
        <authorList>
            <person name="Ban H."/>
            <person name="Sato S."/>
            <person name="Yoshikawa S."/>
            <person name="Yamada K."/>
            <person name="Nakamura Y."/>
            <person name="Ichinomiya M."/>
            <person name="Sato N."/>
            <person name="Blanc-Mathieu R."/>
            <person name="Endo H."/>
            <person name="Kuwata A."/>
            <person name="Ogata H."/>
        </authorList>
    </citation>
    <scope>NUCLEOTIDE SEQUENCE [LARGE SCALE GENOMIC DNA]</scope>
</reference>
<keyword evidence="2" id="KW-0732">Signal</keyword>
<dbReference type="EMBL" id="BLQM01000217">
    <property type="protein sequence ID" value="GMH76156.1"/>
    <property type="molecule type" value="Genomic_DNA"/>
</dbReference>
<organism evidence="4 5">
    <name type="scientific">Triparma laevis f. inornata</name>
    <dbReference type="NCBI Taxonomy" id="1714386"/>
    <lineage>
        <taxon>Eukaryota</taxon>
        <taxon>Sar</taxon>
        <taxon>Stramenopiles</taxon>
        <taxon>Ochrophyta</taxon>
        <taxon>Bolidophyceae</taxon>
        <taxon>Parmales</taxon>
        <taxon>Triparmaceae</taxon>
        <taxon>Triparma</taxon>
    </lineage>
</organism>
<comment type="caution">
    <text evidence="4">The sequence shown here is derived from an EMBL/GenBank/DDBJ whole genome shotgun (WGS) entry which is preliminary data.</text>
</comment>
<feature type="domain" description="ASCH" evidence="3">
    <location>
        <begin position="445"/>
        <end position="560"/>
    </location>
</feature>
<dbReference type="InterPro" id="IPR007374">
    <property type="entry name" value="ASCH_domain"/>
</dbReference>
<evidence type="ECO:0000313" key="4">
    <source>
        <dbReference type="EMBL" id="GMH76156.1"/>
    </source>
</evidence>
<proteinExistence type="predicted"/>
<protein>
    <recommendedName>
        <fullName evidence="3">ASCH domain-containing protein</fullName>
    </recommendedName>
</protein>
<dbReference type="Proteomes" id="UP001162640">
    <property type="component" value="Unassembled WGS sequence"/>
</dbReference>
<dbReference type="AlphaFoldDB" id="A0A9W7AT51"/>
<evidence type="ECO:0000313" key="5">
    <source>
        <dbReference type="Proteomes" id="UP001162640"/>
    </source>
</evidence>
<evidence type="ECO:0000259" key="3">
    <source>
        <dbReference type="SMART" id="SM01022"/>
    </source>
</evidence>
<sequence>MGPTSLLRVVLSVILSPLDPSIAALKRLYQVGLARAQNNANTNHDWRSLLINSDVSSEFSFSSSSSASNLLSNATMFLNTLIETSLKAATTNPNPPPFQSINVIGAGPVGLINAVVASLHNSNSNSNSPRITIYEKRSENFDRDIWFDVASSSVNTLSRNYDSLNFLRSLGLQYATHLNSTIHANVDDGANSQTSQTLSLEHSPTPPDTPPHKTVIAHLPSHPDGSCPALKKDARGKVIDPYFPCFNLFEPHGITSVFKRFFHNHCELQIFFSSDVDLTLTSNLDDAVHDVVYLLLEFSTPLDTTSVLISDFSVLPKRLTNVGGQLGGLRYIVVGDAALSTHYRLGIGVNYNIFLANTFLPKLLSGAIPPSQYSEQVSEIHVETQKIMLRYIKFESECNMVLFEDLVFARDNSKKDYFEIDWADANAGLYCQKRQTKKVAKKIPLDFHPQFIDAILGRQKTLTTRIVSSDVKGGEPQLETIAKILETNPFYETFVTADNEIFADIVITGVEEFTVGTLTDRHAQDEQFKDKEVFKAKLKEFYKPLPENEKVFIFKFKVINK</sequence>
<dbReference type="InterPro" id="IPR015947">
    <property type="entry name" value="PUA-like_sf"/>
</dbReference>
<feature type="region of interest" description="Disordered" evidence="1">
    <location>
        <begin position="186"/>
        <end position="211"/>
    </location>
</feature>
<dbReference type="Pfam" id="PF04266">
    <property type="entry name" value="ASCH"/>
    <property type="match status" value="1"/>
</dbReference>